<protein>
    <recommendedName>
        <fullName evidence="4">Lipoprotein</fullName>
    </recommendedName>
</protein>
<keyword evidence="3" id="KW-1185">Reference proteome</keyword>
<gene>
    <name evidence="2" type="ORF">H3H36_00615</name>
</gene>
<proteinExistence type="predicted"/>
<feature type="region of interest" description="Disordered" evidence="1">
    <location>
        <begin position="222"/>
        <end position="259"/>
    </location>
</feature>
<evidence type="ECO:0000313" key="3">
    <source>
        <dbReference type="Proteomes" id="UP000566711"/>
    </source>
</evidence>
<dbReference type="PROSITE" id="PS51257">
    <property type="entry name" value="PROKAR_LIPOPROTEIN"/>
    <property type="match status" value="1"/>
</dbReference>
<dbReference type="EMBL" id="JACEZS010000001">
    <property type="protein sequence ID" value="MBA5603864.1"/>
    <property type="molecule type" value="Genomic_DNA"/>
</dbReference>
<dbReference type="RefSeq" id="WP_182213046.1">
    <property type="nucleotide sequence ID" value="NZ_JACEZS010000001.1"/>
</dbReference>
<sequence>MRNFLNSRSCGRAAGIAGVLAALLLPALLISSCGGGVGEALVVPFITFQFEGVNTDAAGVHEQVRLNLASDDVAQGKTRGAITASIAIGQQSNTAVTGSYVGSALQLNVPGATAPLAPAYTGQFVEPDTIVLTPSTGGAPTLTVVRADNSFRPLLHDSHWSGKDGATGQVWKVHFETDPAFDDRATELLKGEESVGGQAGTVSGYAVMRRIELDVVRGGQTVHLSGRMGPAGQTPPANPPNPVPAQSISFSDGSTLTRD</sequence>
<evidence type="ECO:0000256" key="1">
    <source>
        <dbReference type="SAM" id="MobiDB-lite"/>
    </source>
</evidence>
<dbReference type="AlphaFoldDB" id="A0A7W2EDD4"/>
<organism evidence="2 3">
    <name type="scientific">Rugamonas fusca</name>
    <dbReference type="NCBI Taxonomy" id="2758568"/>
    <lineage>
        <taxon>Bacteria</taxon>
        <taxon>Pseudomonadati</taxon>
        <taxon>Pseudomonadota</taxon>
        <taxon>Betaproteobacteria</taxon>
        <taxon>Burkholderiales</taxon>
        <taxon>Oxalobacteraceae</taxon>
        <taxon>Telluria group</taxon>
        <taxon>Rugamonas</taxon>
    </lineage>
</organism>
<feature type="compositionally biased region" description="Polar residues" evidence="1">
    <location>
        <begin position="247"/>
        <end position="259"/>
    </location>
</feature>
<reference evidence="2 3" key="1">
    <citation type="submission" date="2020-07" db="EMBL/GenBank/DDBJ databases">
        <title>Novel species isolated from subtropical streams in China.</title>
        <authorList>
            <person name="Lu H."/>
        </authorList>
    </citation>
    <scope>NUCLEOTIDE SEQUENCE [LARGE SCALE GENOMIC DNA]</scope>
    <source>
        <strain evidence="2 3">FT3S</strain>
    </source>
</reference>
<dbReference type="Proteomes" id="UP000566711">
    <property type="component" value="Unassembled WGS sequence"/>
</dbReference>
<evidence type="ECO:0000313" key="2">
    <source>
        <dbReference type="EMBL" id="MBA5603864.1"/>
    </source>
</evidence>
<comment type="caution">
    <text evidence="2">The sequence shown here is derived from an EMBL/GenBank/DDBJ whole genome shotgun (WGS) entry which is preliminary data.</text>
</comment>
<name>A0A7W2EDD4_9BURK</name>
<accession>A0A7W2EDD4</accession>
<evidence type="ECO:0008006" key="4">
    <source>
        <dbReference type="Google" id="ProtNLM"/>
    </source>
</evidence>